<proteinExistence type="predicted"/>
<sequence>MTDHSPAPKPVGDDRVWASQWYRVRPETFEYFELFFESDRLAAVFGDESFQSLLLRRDGREREAREIGEQVADAPAEKLLRGERSFAIEAESLTRIQLVSGSLLVKPKLVVETKEETHEFYHHSRSHDVAPLVKLLTPLYADADVEVSHSERGMLL</sequence>
<name>A0A8U0IDE4_9EURY</name>
<organism evidence="1 2">
    <name type="scientific">Halorussus gelatinilyticus</name>
    <dbReference type="NCBI Taxonomy" id="2937524"/>
    <lineage>
        <taxon>Archaea</taxon>
        <taxon>Methanobacteriati</taxon>
        <taxon>Methanobacteriota</taxon>
        <taxon>Stenosarchaea group</taxon>
        <taxon>Halobacteria</taxon>
        <taxon>Halobacteriales</taxon>
        <taxon>Haladaptataceae</taxon>
        <taxon>Halorussus</taxon>
    </lineage>
</organism>
<dbReference type="AlphaFoldDB" id="A0A8U0IDE4"/>
<reference evidence="1" key="1">
    <citation type="submission" date="2022-04" db="EMBL/GenBank/DDBJ databases">
        <title>Diverse halophilic archaea isolated from saline environments.</title>
        <authorList>
            <person name="Cui H.-L."/>
        </authorList>
    </citation>
    <scope>NUCLEOTIDE SEQUENCE</scope>
    <source>
        <strain evidence="1">XZYJT40</strain>
    </source>
</reference>
<gene>
    <name evidence="1" type="ORF">M0R88_10525</name>
</gene>
<accession>A0A8U0IDE4</accession>
<dbReference type="GeneID" id="72190294"/>
<dbReference type="KEGG" id="haxz:M0R88_10525"/>
<keyword evidence="2" id="KW-1185">Reference proteome</keyword>
<dbReference type="RefSeq" id="WP_248653466.1">
    <property type="nucleotide sequence ID" value="NZ_CP096658.1"/>
</dbReference>
<evidence type="ECO:0000313" key="1">
    <source>
        <dbReference type="EMBL" id="UPV98962.1"/>
    </source>
</evidence>
<evidence type="ECO:0000313" key="2">
    <source>
        <dbReference type="Proteomes" id="UP000830434"/>
    </source>
</evidence>
<protein>
    <submittedName>
        <fullName evidence="1">Uncharacterized protein</fullName>
    </submittedName>
</protein>
<dbReference type="EMBL" id="CP096658">
    <property type="protein sequence ID" value="UPV98962.1"/>
    <property type="molecule type" value="Genomic_DNA"/>
</dbReference>
<dbReference type="Proteomes" id="UP000830434">
    <property type="component" value="Chromosome"/>
</dbReference>